<evidence type="ECO:0000256" key="3">
    <source>
        <dbReference type="ARBA" id="ARBA00022825"/>
    </source>
</evidence>
<dbReference type="SUPFAM" id="SSF52743">
    <property type="entry name" value="Subtilisin-like"/>
    <property type="match status" value="1"/>
</dbReference>
<keyword evidence="2 4" id="KW-0378">Hydrolase</keyword>
<dbReference type="Gene3D" id="3.40.50.200">
    <property type="entry name" value="Peptidase S8/S53 domain"/>
    <property type="match status" value="2"/>
</dbReference>
<feature type="active site" description="Charge relay system" evidence="4">
    <location>
        <position position="323"/>
    </location>
</feature>
<organism evidence="7 8">
    <name type="scientific">Hungatella hathewayi</name>
    <dbReference type="NCBI Taxonomy" id="154046"/>
    <lineage>
        <taxon>Bacteria</taxon>
        <taxon>Bacillati</taxon>
        <taxon>Bacillota</taxon>
        <taxon>Clostridia</taxon>
        <taxon>Lachnospirales</taxon>
        <taxon>Lachnospiraceae</taxon>
        <taxon>Hungatella</taxon>
    </lineage>
</organism>
<protein>
    <submittedName>
        <fullName evidence="7">Subtilin related serine protease</fullName>
    </submittedName>
</protein>
<dbReference type="InterPro" id="IPR036852">
    <property type="entry name" value="Peptidase_S8/S53_dom_sf"/>
</dbReference>
<keyword evidence="1 4" id="KW-0645">Protease</keyword>
<dbReference type="EMBL" id="CYZE01000004">
    <property type="protein sequence ID" value="CUO14471.1"/>
    <property type="molecule type" value="Genomic_DNA"/>
</dbReference>
<dbReference type="Proteomes" id="UP000095651">
    <property type="component" value="Unassembled WGS sequence"/>
</dbReference>
<dbReference type="PRINTS" id="PR00723">
    <property type="entry name" value="SUBTILISIN"/>
</dbReference>
<gene>
    <name evidence="7" type="ORF">ERS852407_01971</name>
</gene>
<dbReference type="Pfam" id="PF00082">
    <property type="entry name" value="Peptidase_S8"/>
    <property type="match status" value="1"/>
</dbReference>
<feature type="chain" id="PRO_5039034616" evidence="5">
    <location>
        <begin position="20"/>
        <end position="391"/>
    </location>
</feature>
<dbReference type="RefSeq" id="WP_055654613.1">
    <property type="nucleotide sequence ID" value="NZ_CABIXC010000004.1"/>
</dbReference>
<dbReference type="AlphaFoldDB" id="A0A174CLT7"/>
<sequence>MKKRMAMIVFSLFFLCSCAPNTGQSGSGSQTEPPIASIPETSTGTIEVLAPYSDVRGFDEVNTLRSGEYVPADMITYWFNQNTLFEGNEALAAEIMETGKNPGLHVQELHDRGITGKNVTVAIIDQPLLPGHPEYAGKIEEYYTVGLTEKDRPSSMHGPAVTSLLAGNSIGTAPDVRLYYAAIKFWDRNASEMAGQALDWMIEQNKTLPESEKIRAVSVSADLTNTEYFDHPEVWDEAVKRAREAGILVLDCRADYDTCVFWPSFFDFDQRDDITASKIGTPDGDFLECPVQALGTPVGYRTTAEVSSEGEYSYSYDASGGHSWAIPYGTGVLALGWQVNPSLTGQELLDLMRQTAYQNDSGDRFLDPAAFIDAVQSTVHENQQEQVLISP</sequence>
<dbReference type="InterPro" id="IPR015500">
    <property type="entry name" value="Peptidase_S8_subtilisin-rel"/>
</dbReference>
<keyword evidence="3 4" id="KW-0720">Serine protease</keyword>
<accession>A0A174CLT7</accession>
<name>A0A174CLT7_9FIRM</name>
<dbReference type="GO" id="GO:0004252">
    <property type="term" value="F:serine-type endopeptidase activity"/>
    <property type="evidence" value="ECO:0007669"/>
    <property type="project" value="UniProtKB-UniRule"/>
</dbReference>
<feature type="domain" description="Peptidase S8/S53" evidence="6">
    <location>
        <begin position="116"/>
        <end position="249"/>
    </location>
</feature>
<reference evidence="7 8" key="1">
    <citation type="submission" date="2015-09" db="EMBL/GenBank/DDBJ databases">
        <authorList>
            <consortium name="Pathogen Informatics"/>
        </authorList>
    </citation>
    <scope>NUCLEOTIDE SEQUENCE [LARGE SCALE GENOMIC DNA]</scope>
    <source>
        <strain evidence="7 8">2789STDY5608850</strain>
    </source>
</reference>
<evidence type="ECO:0000259" key="6">
    <source>
        <dbReference type="Pfam" id="PF00082"/>
    </source>
</evidence>
<evidence type="ECO:0000313" key="7">
    <source>
        <dbReference type="EMBL" id="CUO14471.1"/>
    </source>
</evidence>
<evidence type="ECO:0000256" key="1">
    <source>
        <dbReference type="ARBA" id="ARBA00022670"/>
    </source>
</evidence>
<evidence type="ECO:0000313" key="8">
    <source>
        <dbReference type="Proteomes" id="UP000095651"/>
    </source>
</evidence>
<dbReference type="InterPro" id="IPR000209">
    <property type="entry name" value="Peptidase_S8/S53_dom"/>
</dbReference>
<proteinExistence type="inferred from homology"/>
<comment type="similarity">
    <text evidence="4">Belongs to the peptidase S8 family.</text>
</comment>
<dbReference type="GO" id="GO:0006508">
    <property type="term" value="P:proteolysis"/>
    <property type="evidence" value="ECO:0007669"/>
    <property type="project" value="UniProtKB-KW"/>
</dbReference>
<feature type="active site" description="Charge relay system" evidence="4">
    <location>
        <position position="125"/>
    </location>
</feature>
<feature type="signal peptide" evidence="5">
    <location>
        <begin position="1"/>
        <end position="19"/>
    </location>
</feature>
<dbReference type="PROSITE" id="PS51257">
    <property type="entry name" value="PROKAR_LIPOPROTEIN"/>
    <property type="match status" value="1"/>
</dbReference>
<feature type="active site" description="Charge relay system" evidence="4">
    <location>
        <position position="157"/>
    </location>
</feature>
<evidence type="ECO:0000256" key="4">
    <source>
        <dbReference type="PROSITE-ProRule" id="PRU01240"/>
    </source>
</evidence>
<dbReference type="PROSITE" id="PS51892">
    <property type="entry name" value="SUBTILASE"/>
    <property type="match status" value="1"/>
</dbReference>
<evidence type="ECO:0000256" key="5">
    <source>
        <dbReference type="SAM" id="SignalP"/>
    </source>
</evidence>
<evidence type="ECO:0000256" key="2">
    <source>
        <dbReference type="ARBA" id="ARBA00022801"/>
    </source>
</evidence>
<keyword evidence="5" id="KW-0732">Signal</keyword>